<keyword evidence="4" id="KW-0547">Nucleotide-binding</keyword>
<keyword evidence="2" id="KW-0812">Transmembrane</keyword>
<evidence type="ECO:0000256" key="2">
    <source>
        <dbReference type="ARBA" id="ARBA00022692"/>
    </source>
</evidence>
<dbReference type="SUPFAM" id="SSF90123">
    <property type="entry name" value="ABC transporter transmembrane region"/>
    <property type="match status" value="1"/>
</dbReference>
<evidence type="ECO:0000256" key="1">
    <source>
        <dbReference type="ARBA" id="ARBA00004127"/>
    </source>
</evidence>
<proteinExistence type="predicted"/>
<evidence type="ECO:0008006" key="11">
    <source>
        <dbReference type="Google" id="ProtNLM"/>
    </source>
</evidence>
<dbReference type="InterPro" id="IPR050173">
    <property type="entry name" value="ABC_transporter_C-like"/>
</dbReference>
<keyword evidence="7" id="KW-0472">Membrane</keyword>
<evidence type="ECO:0000313" key="9">
    <source>
        <dbReference type="EMBL" id="KAJ0390910.1"/>
    </source>
</evidence>
<comment type="caution">
    <text evidence="9">The sequence shown here is derived from an EMBL/GenBank/DDBJ whole genome shotgun (WGS) entry which is preliminary data.</text>
</comment>
<evidence type="ECO:0000256" key="7">
    <source>
        <dbReference type="ARBA" id="ARBA00023136"/>
    </source>
</evidence>
<feature type="region of interest" description="Disordered" evidence="8">
    <location>
        <begin position="1"/>
        <end position="24"/>
    </location>
</feature>
<name>A0AAD5LSA1_PYTIN</name>
<dbReference type="PANTHER" id="PTHR24223:SF443">
    <property type="entry name" value="MULTIDRUG-RESISTANCE LIKE PROTEIN 1, ISOFORM I"/>
    <property type="match status" value="1"/>
</dbReference>
<dbReference type="GO" id="GO:0005524">
    <property type="term" value="F:ATP binding"/>
    <property type="evidence" value="ECO:0007669"/>
    <property type="project" value="UniProtKB-KW"/>
</dbReference>
<dbReference type="GO" id="GO:0042626">
    <property type="term" value="F:ATPase-coupled transmembrane transporter activity"/>
    <property type="evidence" value="ECO:0007669"/>
    <property type="project" value="TreeGrafter"/>
</dbReference>
<dbReference type="InterPro" id="IPR036640">
    <property type="entry name" value="ABC1_TM_sf"/>
</dbReference>
<keyword evidence="10" id="KW-1185">Reference proteome</keyword>
<keyword evidence="6" id="KW-1133">Transmembrane helix</keyword>
<keyword evidence="3" id="KW-0677">Repeat</keyword>
<comment type="subcellular location">
    <subcellularLocation>
        <location evidence="1">Endomembrane system</location>
        <topology evidence="1">Multi-pass membrane protein</topology>
    </subcellularLocation>
</comment>
<keyword evidence="5" id="KW-0067">ATP-binding</keyword>
<evidence type="ECO:0000256" key="4">
    <source>
        <dbReference type="ARBA" id="ARBA00022741"/>
    </source>
</evidence>
<dbReference type="Gene3D" id="1.20.1560.10">
    <property type="entry name" value="ABC transporter type 1, transmembrane domain"/>
    <property type="match status" value="1"/>
</dbReference>
<evidence type="ECO:0000256" key="3">
    <source>
        <dbReference type="ARBA" id="ARBA00022737"/>
    </source>
</evidence>
<evidence type="ECO:0000256" key="8">
    <source>
        <dbReference type="SAM" id="MobiDB-lite"/>
    </source>
</evidence>
<accession>A0AAD5LSA1</accession>
<evidence type="ECO:0000313" key="10">
    <source>
        <dbReference type="Proteomes" id="UP001209570"/>
    </source>
</evidence>
<organism evidence="9 10">
    <name type="scientific">Pythium insidiosum</name>
    <name type="common">Pythiosis disease agent</name>
    <dbReference type="NCBI Taxonomy" id="114742"/>
    <lineage>
        <taxon>Eukaryota</taxon>
        <taxon>Sar</taxon>
        <taxon>Stramenopiles</taxon>
        <taxon>Oomycota</taxon>
        <taxon>Peronosporomycetes</taxon>
        <taxon>Pythiales</taxon>
        <taxon>Pythiaceae</taxon>
        <taxon>Pythium</taxon>
    </lineage>
</organism>
<reference evidence="9" key="1">
    <citation type="submission" date="2021-12" db="EMBL/GenBank/DDBJ databases">
        <title>Prjna785345.</title>
        <authorList>
            <person name="Rujirawat T."/>
            <person name="Krajaejun T."/>
        </authorList>
    </citation>
    <scope>NUCLEOTIDE SEQUENCE</scope>
    <source>
        <strain evidence="9">Pi057C3</strain>
    </source>
</reference>
<dbReference type="GO" id="GO:0016020">
    <property type="term" value="C:membrane"/>
    <property type="evidence" value="ECO:0007669"/>
    <property type="project" value="InterPro"/>
</dbReference>
<sequence>MAHEYGTFGSPSRESPRRRSPRFPFHPESVSTPWWRKAMFRLFDGARGSSDFQDIDLWPLPDGLRSEQTAAEMRRRLAASSRGVRGVVRSMVAELARQPRMVALVLARLLCVVADPLLVFRLFQLAAETPRRGAEICAVLLALHAAYLGTALLLCHCDYLLTKVNMRLTSGLRALLLEGVLRRGLYRTNAAVSAAADGSGRHRKQRIAELTNTYSGDVNCVMSNVSGVVLHWDIPLLLAVELYALSMAVQCHWGMLMALVGAVSMTVVVGSTVEQAMVRRAAALRTVYVNVIHECLKGIQMVKLCAWEDKMRAKIFSSRAVGARSRQHLTLLHLLRRAVAQELPSLLLVVTLTWMTRSHSEISPSTVFTSFYFFRKVRLRVEELHTHASLMRGFADLSSWMCDFVFDKASW</sequence>
<protein>
    <recommendedName>
        <fullName evidence="11">ABC transmembrane type-1 domain-containing protein</fullName>
    </recommendedName>
</protein>
<dbReference type="GO" id="GO:0012505">
    <property type="term" value="C:endomembrane system"/>
    <property type="evidence" value="ECO:0007669"/>
    <property type="project" value="UniProtKB-SubCell"/>
</dbReference>
<dbReference type="PANTHER" id="PTHR24223">
    <property type="entry name" value="ATP-BINDING CASSETTE SUB-FAMILY C"/>
    <property type="match status" value="1"/>
</dbReference>
<evidence type="ECO:0000256" key="6">
    <source>
        <dbReference type="ARBA" id="ARBA00022989"/>
    </source>
</evidence>
<gene>
    <name evidence="9" type="ORF">P43SY_011535</name>
</gene>
<dbReference type="Proteomes" id="UP001209570">
    <property type="component" value="Unassembled WGS sequence"/>
</dbReference>
<dbReference type="EMBL" id="JAKCXM010001493">
    <property type="protein sequence ID" value="KAJ0390910.1"/>
    <property type="molecule type" value="Genomic_DNA"/>
</dbReference>
<evidence type="ECO:0000256" key="5">
    <source>
        <dbReference type="ARBA" id="ARBA00022840"/>
    </source>
</evidence>
<dbReference type="AlphaFoldDB" id="A0AAD5LSA1"/>